<dbReference type="Proteomes" id="UP001451303">
    <property type="component" value="Unassembled WGS sequence"/>
</dbReference>
<name>A0ABR3D828_NEUIN</name>
<evidence type="ECO:0000313" key="2">
    <source>
        <dbReference type="Proteomes" id="UP001451303"/>
    </source>
</evidence>
<dbReference type="EMBL" id="JAVLET010000006">
    <property type="protein sequence ID" value="KAL0468848.1"/>
    <property type="molecule type" value="Genomic_DNA"/>
</dbReference>
<accession>A0ABR3D828</accession>
<organism evidence="1 2">
    <name type="scientific">Neurospora intermedia</name>
    <dbReference type="NCBI Taxonomy" id="5142"/>
    <lineage>
        <taxon>Eukaryota</taxon>
        <taxon>Fungi</taxon>
        <taxon>Dikarya</taxon>
        <taxon>Ascomycota</taxon>
        <taxon>Pezizomycotina</taxon>
        <taxon>Sordariomycetes</taxon>
        <taxon>Sordariomycetidae</taxon>
        <taxon>Sordariales</taxon>
        <taxon>Sordariaceae</taxon>
        <taxon>Neurospora</taxon>
    </lineage>
</organism>
<proteinExistence type="predicted"/>
<comment type="caution">
    <text evidence="1">The sequence shown here is derived from an EMBL/GenBank/DDBJ whole genome shotgun (WGS) entry which is preliminary data.</text>
</comment>
<sequence length="117" mass="13081">MGICANLSAAAFSAFPFIPIHPTALPSWQAVERHRATEVDVRCSCFHQASIWVLTHLRMEKFERVLSAVVSSLSLRGVDRTMRVESKKASFFVQPASAEPQVDQGCFFLIAKVHKYS</sequence>
<reference evidence="1 2" key="1">
    <citation type="submission" date="2023-09" db="EMBL/GenBank/DDBJ databases">
        <title>Multi-omics analysis of a traditional fermented food reveals byproduct-associated fungal strains for waste-to-food upcycling.</title>
        <authorList>
            <consortium name="Lawrence Berkeley National Laboratory"/>
            <person name="Rekdal V.M."/>
            <person name="Villalobos-Escobedo J.M."/>
            <person name="Rodriguez-Valeron N."/>
            <person name="Garcia M.O."/>
            <person name="Vasquez D.P."/>
            <person name="Damayanti I."/>
            <person name="Sorensen P.M."/>
            <person name="Baidoo E.E."/>
            <person name="De Carvalho A.C."/>
            <person name="Riley R."/>
            <person name="Lipzen A."/>
            <person name="He G."/>
            <person name="Yan M."/>
            <person name="Haridas S."/>
            <person name="Daum C."/>
            <person name="Yoshinaga Y."/>
            <person name="Ng V."/>
            <person name="Grigoriev I.V."/>
            <person name="Munk R."/>
            <person name="Nuraida L."/>
            <person name="Wijaya C.H."/>
            <person name="Morales P.-C."/>
            <person name="Keasling J.D."/>
        </authorList>
    </citation>
    <scope>NUCLEOTIDE SEQUENCE [LARGE SCALE GENOMIC DNA]</scope>
    <source>
        <strain evidence="1 2">FGSC 2613</strain>
    </source>
</reference>
<evidence type="ECO:0000313" key="1">
    <source>
        <dbReference type="EMBL" id="KAL0468848.1"/>
    </source>
</evidence>
<gene>
    <name evidence="1" type="ORF">QR685DRAFT_317323</name>
</gene>
<protein>
    <submittedName>
        <fullName evidence="1">Uncharacterized protein</fullName>
    </submittedName>
</protein>
<keyword evidence="2" id="KW-1185">Reference proteome</keyword>